<reference evidence="2 3" key="1">
    <citation type="submission" date="2020-04" db="EMBL/GenBank/DDBJ databases">
        <title>MicrobeNet Type strains.</title>
        <authorList>
            <person name="Nicholson A.C."/>
        </authorList>
    </citation>
    <scope>NUCLEOTIDE SEQUENCE [LARGE SCALE GENOMIC DNA]</scope>
    <source>
        <strain evidence="2 3">DSM 44960</strain>
    </source>
</reference>
<protein>
    <submittedName>
        <fullName evidence="2">DUF2236 domain-containing protein</fullName>
    </submittedName>
</protein>
<evidence type="ECO:0000313" key="2">
    <source>
        <dbReference type="EMBL" id="NKX86720.1"/>
    </source>
</evidence>
<accession>A0A846W1N3</accession>
<comment type="caution">
    <text evidence="2">The sequence shown here is derived from an EMBL/GenBank/DDBJ whole genome shotgun (WGS) entry which is preliminary data.</text>
</comment>
<dbReference type="AlphaFoldDB" id="A0A846W1N3"/>
<organism evidence="2 3">
    <name type="scientific">Nocardia coubleae</name>
    <dbReference type="NCBI Taxonomy" id="356147"/>
    <lineage>
        <taxon>Bacteria</taxon>
        <taxon>Bacillati</taxon>
        <taxon>Actinomycetota</taxon>
        <taxon>Actinomycetes</taxon>
        <taxon>Mycobacteriales</taxon>
        <taxon>Nocardiaceae</taxon>
        <taxon>Nocardia</taxon>
    </lineage>
</organism>
<gene>
    <name evidence="2" type="ORF">HGA10_05245</name>
</gene>
<dbReference type="GO" id="GO:0016491">
    <property type="term" value="F:oxidoreductase activity"/>
    <property type="evidence" value="ECO:0007669"/>
    <property type="project" value="InterPro"/>
</dbReference>
<sequence>MSRQLASTDSLLLRYLGDRRFALALPRAVTLQVLHPAIAAGLVDHVSYRLWWHKQRSVSQMIRLAYTGADARFVIRAAHEHVKGRDNLGHRYHALHPEVFHFQHATYVETLFTAVDTFIRPMSADEHERLYAECCEWYRRYELSTRPMPSTWADFRTYFDQACSTMLQVTAATDTLAPQALRPDAWLPRFTPSAAIPALLHDRAARLLGLTVTRKDRLALSAYAATLRGAGHLAPRTVRCLQVAR</sequence>
<evidence type="ECO:0000313" key="3">
    <source>
        <dbReference type="Proteomes" id="UP000572007"/>
    </source>
</evidence>
<dbReference type="Proteomes" id="UP000572007">
    <property type="component" value="Unassembled WGS sequence"/>
</dbReference>
<dbReference type="PANTHER" id="PTHR36151:SF3">
    <property type="entry name" value="ER-BOUND OXYGENASE MPAB_MPAB'_RUBBER OXYGENASE CATALYTIC DOMAIN-CONTAINING PROTEIN"/>
    <property type="match status" value="1"/>
</dbReference>
<dbReference type="EMBL" id="JAAXOM010000001">
    <property type="protein sequence ID" value="NKX86720.1"/>
    <property type="molecule type" value="Genomic_DNA"/>
</dbReference>
<dbReference type="RefSeq" id="WP_067639149.1">
    <property type="nucleotide sequence ID" value="NZ_JAAXOM010000001.1"/>
</dbReference>
<dbReference type="Pfam" id="PF09995">
    <property type="entry name" value="MPAB_Lcp_cat"/>
    <property type="match status" value="1"/>
</dbReference>
<evidence type="ECO:0000259" key="1">
    <source>
        <dbReference type="Pfam" id="PF09995"/>
    </source>
</evidence>
<feature type="domain" description="ER-bound oxygenase mpaB/mpaB'/Rubber oxygenase catalytic" evidence="1">
    <location>
        <begin position="14"/>
        <end position="228"/>
    </location>
</feature>
<dbReference type="PANTHER" id="PTHR36151">
    <property type="entry name" value="BLR2777 PROTEIN"/>
    <property type="match status" value="1"/>
</dbReference>
<proteinExistence type="predicted"/>
<name>A0A846W1N3_9NOCA</name>
<keyword evidence="3" id="KW-1185">Reference proteome</keyword>
<dbReference type="InterPro" id="IPR018713">
    <property type="entry name" value="MPAB/Lcp_cat_dom"/>
</dbReference>